<proteinExistence type="predicted"/>
<reference evidence="1" key="1">
    <citation type="submission" date="2023-04" db="EMBL/GenBank/DDBJ databases">
        <title>Draft Genome sequencing of Naganishia species isolated from polar environments using Oxford Nanopore Technology.</title>
        <authorList>
            <person name="Leo P."/>
            <person name="Venkateswaran K."/>
        </authorList>
    </citation>
    <scope>NUCLEOTIDE SEQUENCE</scope>
    <source>
        <strain evidence="1">MNA-CCFEE 5261</strain>
    </source>
</reference>
<evidence type="ECO:0000313" key="2">
    <source>
        <dbReference type="Proteomes" id="UP001241377"/>
    </source>
</evidence>
<protein>
    <submittedName>
        <fullName evidence="1">Uncharacterized protein</fullName>
    </submittedName>
</protein>
<keyword evidence="2" id="KW-1185">Reference proteome</keyword>
<evidence type="ECO:0000313" key="1">
    <source>
        <dbReference type="EMBL" id="KAJ9096900.1"/>
    </source>
</evidence>
<organism evidence="1 2">
    <name type="scientific">Naganishia cerealis</name>
    <dbReference type="NCBI Taxonomy" id="610337"/>
    <lineage>
        <taxon>Eukaryota</taxon>
        <taxon>Fungi</taxon>
        <taxon>Dikarya</taxon>
        <taxon>Basidiomycota</taxon>
        <taxon>Agaricomycotina</taxon>
        <taxon>Tremellomycetes</taxon>
        <taxon>Filobasidiales</taxon>
        <taxon>Filobasidiaceae</taxon>
        <taxon>Naganishia</taxon>
    </lineage>
</organism>
<name>A0ACC2VDA0_9TREE</name>
<sequence>MFRGLSRLATSAPSRLFRGLKVIPKYSRGLTLSPGQFTAVKRWGTVINIIAGAYIGGLIVCGGLLYFMYHDADTRQNIPFELSFQNQVTAVKAINKDDVLKSPRYAVKHYRRLLIELAKNEDHLLQFDDDIQGLERYMVPIIDPHTLVYKKSHKFSNFYIDIVLRYARALFAKGELAPAVDILLRIIDNDDIFYKLGDAERLSQCCRLLSKMCPDITDKVSYLQRSLDMLRATFPGIQLGPEYTLEQGSLFTDETVNCLLRLAFTMARASTQAKGKDELLNQSLSIYLSLLRSLSLANTLLESGTRTQASYPLFNCDPLNLRMTMAEIKAQISEIMWAKGYKKNAVSWGEDAVEGIFQDQASTARAGPILVNTLGNLQKMYDRMGDIKRRNHCQKLKDQLVVYEGEEVSWYDSVIARFSKIIYRSGPLAIIEKSLSERFGSPKRVLELEEFEDEDVE</sequence>
<dbReference type="EMBL" id="JASBWR010000090">
    <property type="protein sequence ID" value="KAJ9096900.1"/>
    <property type="molecule type" value="Genomic_DNA"/>
</dbReference>
<accession>A0ACC2VDA0</accession>
<comment type="caution">
    <text evidence="1">The sequence shown here is derived from an EMBL/GenBank/DDBJ whole genome shotgun (WGS) entry which is preliminary data.</text>
</comment>
<dbReference type="Proteomes" id="UP001241377">
    <property type="component" value="Unassembled WGS sequence"/>
</dbReference>
<gene>
    <name evidence="1" type="ORF">QFC19_006999</name>
</gene>